<protein>
    <recommendedName>
        <fullName evidence="3">Capsular polysaccharide biosynthesis protein</fullName>
    </recommendedName>
</protein>
<dbReference type="AlphaFoldDB" id="A0A5C5YV32"/>
<dbReference type="Proteomes" id="UP000315010">
    <property type="component" value="Unassembled WGS sequence"/>
</dbReference>
<accession>A0A5C5YV32</accession>
<comment type="caution">
    <text evidence="1">The sequence shown here is derived from an EMBL/GenBank/DDBJ whole genome shotgun (WGS) entry which is preliminary data.</text>
</comment>
<reference evidence="1 2" key="1">
    <citation type="submission" date="2019-02" db="EMBL/GenBank/DDBJ databases">
        <title>Deep-cultivation of Planctomycetes and their phenomic and genomic characterization uncovers novel biology.</title>
        <authorList>
            <person name="Wiegand S."/>
            <person name="Jogler M."/>
            <person name="Boedeker C."/>
            <person name="Pinto D."/>
            <person name="Vollmers J."/>
            <person name="Rivas-Marin E."/>
            <person name="Kohn T."/>
            <person name="Peeters S.H."/>
            <person name="Heuer A."/>
            <person name="Rast P."/>
            <person name="Oberbeckmann S."/>
            <person name="Bunk B."/>
            <person name="Jeske O."/>
            <person name="Meyerdierks A."/>
            <person name="Storesund J.E."/>
            <person name="Kallscheuer N."/>
            <person name="Luecker S."/>
            <person name="Lage O.M."/>
            <person name="Pohl T."/>
            <person name="Merkel B.J."/>
            <person name="Hornburger P."/>
            <person name="Mueller R.-W."/>
            <person name="Bruemmer F."/>
            <person name="Labrenz M."/>
            <person name="Spormann A.M."/>
            <person name="Op Den Camp H."/>
            <person name="Overmann J."/>
            <person name="Amann R."/>
            <person name="Jetten M.S.M."/>
            <person name="Mascher T."/>
            <person name="Medema M.H."/>
            <person name="Devos D.P."/>
            <person name="Kaster A.-K."/>
            <person name="Ovreas L."/>
            <person name="Rohde M."/>
            <person name="Galperin M.Y."/>
            <person name="Jogler C."/>
        </authorList>
    </citation>
    <scope>NUCLEOTIDE SEQUENCE [LARGE SCALE GENOMIC DNA]</scope>
    <source>
        <strain evidence="1 2">CA13</strain>
    </source>
</reference>
<name>A0A5C5YV32_9BACT</name>
<dbReference type="EMBL" id="SJPJ01000001">
    <property type="protein sequence ID" value="TWT78835.1"/>
    <property type="molecule type" value="Genomic_DNA"/>
</dbReference>
<gene>
    <name evidence="1" type="ORF">CA13_02320</name>
</gene>
<evidence type="ECO:0000313" key="1">
    <source>
        <dbReference type="EMBL" id="TWT78835.1"/>
    </source>
</evidence>
<keyword evidence="2" id="KW-1185">Reference proteome</keyword>
<proteinExistence type="predicted"/>
<organism evidence="1 2">
    <name type="scientific">Novipirellula herctigrandis</name>
    <dbReference type="NCBI Taxonomy" id="2527986"/>
    <lineage>
        <taxon>Bacteria</taxon>
        <taxon>Pseudomonadati</taxon>
        <taxon>Planctomycetota</taxon>
        <taxon>Planctomycetia</taxon>
        <taxon>Pirellulales</taxon>
        <taxon>Pirellulaceae</taxon>
        <taxon>Novipirellula</taxon>
    </lineage>
</organism>
<evidence type="ECO:0000313" key="2">
    <source>
        <dbReference type="Proteomes" id="UP000315010"/>
    </source>
</evidence>
<evidence type="ECO:0008006" key="3">
    <source>
        <dbReference type="Google" id="ProtNLM"/>
    </source>
</evidence>
<sequence>MQSPDEFGSLDPCPELSTSNHLHRVWNRLRGKPNVRPLGDIPSTIIDSQACEFGFEMFYHVPYANFLAQLGCLEKTVSCAGTRCFYWFSPNHEETYQQRRWVKRYESLNQKPHGRPEFWRWSPPNFHARYHAQIDFPFQKPLLLIFNKYNTEWNHPPINFLSVSFLQQIAKQFGDRFQIVYFRPTKNIVVDNMPLGELNEKDLLRDLGVVMVEDLYQDYSEISFNEFQLCLIAQSSLRISVQGGSAYMNAFFPGTLFILHRYGAEMVHGTYLDFERMGADRVAVYNDERALLSDVSVQAAEKKYVA</sequence>